<protein>
    <submittedName>
        <fullName evidence="1">Uncharacterized protein</fullName>
    </submittedName>
</protein>
<name>A0A1H5W4Z1_9CLOT</name>
<reference evidence="2" key="1">
    <citation type="submission" date="2016-10" db="EMBL/GenBank/DDBJ databases">
        <authorList>
            <person name="Varghese N."/>
            <person name="Submissions S."/>
        </authorList>
    </citation>
    <scope>NUCLEOTIDE SEQUENCE [LARGE SCALE GENOMIC DNA]</scope>
    <source>
        <strain evidence="2">DSM 5463</strain>
    </source>
</reference>
<sequence>MGLLSIIRSGPKMVVFGCKNPKDFELFLLSYMQGLKLDIDSALDFAIESSTIVLITEPNKNIARYKDIISSILIPIPFDEFFARMFNLKGYEFVNDCHIAPGIILIRTLGDGDKIIETIKNEYNGKLLTLHESLDEGTYQDTIICFTDKSLDKKINIHDINSKTILVNMTCFNLLKRLRTQVLRFLNEGLIGVEWNEVYIRIYDRYSEYRKHYERLSVVLDNFDLGIILGETWTKDYPRFMMSILVYQVRLFTLKNPKEIKKILLGLEYFENGERLVDLDLIFRNKKISWSDILNKDCKGLDRKQLGLKFREEILNNLDDEMKGKILRLEEDIRKTRI</sequence>
<dbReference type="AlphaFoldDB" id="A0A1H5W4Z1"/>
<keyword evidence="2" id="KW-1185">Reference proteome</keyword>
<evidence type="ECO:0000313" key="1">
    <source>
        <dbReference type="EMBL" id="SEF94453.1"/>
    </source>
</evidence>
<evidence type="ECO:0000313" key="2">
    <source>
        <dbReference type="Proteomes" id="UP000242850"/>
    </source>
</evidence>
<organism evidence="1 2">
    <name type="scientific">Caloramator fervidus</name>
    <dbReference type="NCBI Taxonomy" id="29344"/>
    <lineage>
        <taxon>Bacteria</taxon>
        <taxon>Bacillati</taxon>
        <taxon>Bacillota</taxon>
        <taxon>Clostridia</taxon>
        <taxon>Eubacteriales</taxon>
        <taxon>Clostridiaceae</taxon>
        <taxon>Caloramator</taxon>
    </lineage>
</organism>
<proteinExistence type="predicted"/>
<dbReference type="EMBL" id="FNUK01000017">
    <property type="protein sequence ID" value="SEF94453.1"/>
    <property type="molecule type" value="Genomic_DNA"/>
</dbReference>
<gene>
    <name evidence="1" type="ORF">SAMN05660865_01382</name>
</gene>
<dbReference type="Proteomes" id="UP000242850">
    <property type="component" value="Unassembled WGS sequence"/>
</dbReference>
<accession>A0A1H5W4Z1</accession>